<reference evidence="2" key="1">
    <citation type="submission" date="2021-06" db="EMBL/GenBank/DDBJ databases">
        <title>Halomicroarcula sp. F24A a new haloarchaeum isolated from saline soil.</title>
        <authorList>
            <person name="Duran-Viseras A."/>
            <person name="Sanchez-Porro C."/>
            <person name="Ventosa A."/>
        </authorList>
    </citation>
    <scope>NUCLEOTIDE SEQUENCE</scope>
    <source>
        <strain evidence="2">F24A</strain>
    </source>
</reference>
<organism evidence="2 3">
    <name type="scientific">Haloarcula salinisoli</name>
    <dbReference type="NCBI Taxonomy" id="2487746"/>
    <lineage>
        <taxon>Archaea</taxon>
        <taxon>Methanobacteriati</taxon>
        <taxon>Methanobacteriota</taxon>
        <taxon>Stenosarchaea group</taxon>
        <taxon>Halobacteria</taxon>
        <taxon>Halobacteriales</taxon>
        <taxon>Haloarculaceae</taxon>
        <taxon>Haloarcula</taxon>
    </lineage>
</organism>
<feature type="region of interest" description="Disordered" evidence="1">
    <location>
        <begin position="321"/>
        <end position="340"/>
    </location>
</feature>
<accession>A0A8J8CBR6</accession>
<dbReference type="RefSeq" id="WP_220588966.1">
    <property type="nucleotide sequence ID" value="NZ_RKLQ01000002.1"/>
</dbReference>
<evidence type="ECO:0000313" key="2">
    <source>
        <dbReference type="EMBL" id="MBX0304768.1"/>
    </source>
</evidence>
<dbReference type="InterPro" id="IPR002591">
    <property type="entry name" value="Phosphodiest/P_Trfase"/>
</dbReference>
<name>A0A8J8CBR6_9EURY</name>
<dbReference type="Pfam" id="PF01663">
    <property type="entry name" value="Phosphodiest"/>
    <property type="match status" value="1"/>
</dbReference>
<dbReference type="Gene3D" id="3.40.720.10">
    <property type="entry name" value="Alkaline Phosphatase, subunit A"/>
    <property type="match status" value="1"/>
</dbReference>
<evidence type="ECO:0000313" key="3">
    <source>
        <dbReference type="Proteomes" id="UP000783863"/>
    </source>
</evidence>
<keyword evidence="3" id="KW-1185">Reference proteome</keyword>
<dbReference type="EMBL" id="RKLQ01000002">
    <property type="protein sequence ID" value="MBX0304768.1"/>
    <property type="molecule type" value="Genomic_DNA"/>
</dbReference>
<dbReference type="InterPro" id="IPR017850">
    <property type="entry name" value="Alkaline_phosphatase_core_sf"/>
</dbReference>
<dbReference type="AlphaFoldDB" id="A0A8J8CBR6"/>
<comment type="caution">
    <text evidence="2">The sequence shown here is derived from an EMBL/GenBank/DDBJ whole genome shotgun (WGS) entry which is preliminary data.</text>
</comment>
<evidence type="ECO:0000256" key="1">
    <source>
        <dbReference type="SAM" id="MobiDB-lite"/>
    </source>
</evidence>
<proteinExistence type="predicted"/>
<dbReference type="SUPFAM" id="SSF53649">
    <property type="entry name" value="Alkaline phosphatase-like"/>
    <property type="match status" value="1"/>
</dbReference>
<sequence length="353" mass="40692">MTVKNGTSFYLISGTDWIQHEVYGDLVNGRDFSTRHAAIEAYRKFDEYLGWFYNQTDDNTLFYVISDHGFNDREGLVDINTYLDEEGMLTKERGASESEFNMRQLRDDGDDENKSITLNRLGPWLLSHDRILDVARTIYRPLKGVLPFELNPRPFRPNFEETVAYSPRSGCWGIYINENPRFHDGIVSTDEYEQVRETVSDLLESLQTEEGDPVFYDIQTKEERYSGEFADDAPDLTFRSDTYHPRSFLDPGVLEEKEHNGHGYEGILICSGEDVCNSDRDSADIVDIAPTTLAYLGEPVIEDMDGEILEDVITLPSEIETRKPTPANELRDHFNHNEEHNDVENRLKELSYL</sequence>
<dbReference type="Proteomes" id="UP000783863">
    <property type="component" value="Unassembled WGS sequence"/>
</dbReference>
<protein>
    <submittedName>
        <fullName evidence="2">Alkaline phosphatase family protein</fullName>
    </submittedName>
</protein>
<gene>
    <name evidence="2" type="ORF">EGD98_13925</name>
</gene>